<sequence length="613" mass="68266">MPPYDGVSGLEALLSGESEWRNIQSILKTTFEAVASILASHAELLENLDARLDRLQDASPTTRDGLAQLQSDVRKLAKRAVSHHELDARVAAAVDQMKRRLEHAVSPGVEANDAVATMVLERANEVFATKEELAATRRAVEGSVSRAVQPLVSASISDVEKRLATKLMKRDEKEYVRNAQLEELVAFKAAIEPEVRALAKRLPDLIESHGSWQADVKKELLRQRAQRDDAMSKLAADCQAQLRQRAMASDVKLVVAGKVDRDEFQDARHHGTMANEALEARVLEQEEALRRAVAGLKAEFGRLVDTKCAKADVVKIFARKANQDDVQAWLAEKVSHDELRDVCTELIHATTKQTAEVQAEVHDELRRIEATVGDRAKDLHEHIAQSVETLQHQVRLMDGWKLNVDELQSQLVTKMGIKDTCTLLDAKSNISDVNDALAALQERIATKADDTDVRALGDDLGGLRRQMRGELCLGRWIWKHGRPTERQTILWNSQIVNTSPDIFVWDKGSDTITLELPGLYQLQAGFFTDYNPTIHVLVNGEPAFAFPRSESVVHFWHCAARSSKNDGRRLRHSAGNVTGVSVCEFLALPPRATLSISYDIDERAQACLTLRKL</sequence>
<dbReference type="PANTHER" id="PTHR40131:SF1">
    <property type="entry name" value="C1Q DOMAIN-CONTAINING PROTEIN"/>
    <property type="match status" value="1"/>
</dbReference>
<dbReference type="SUPFAM" id="SSF58113">
    <property type="entry name" value="Apolipoprotein A-I"/>
    <property type="match status" value="1"/>
</dbReference>
<evidence type="ECO:0000313" key="2">
    <source>
        <dbReference type="Proteomes" id="UP000243579"/>
    </source>
</evidence>
<accession>A0A1V9YFK0</accession>
<name>A0A1V9YFK0_ACHHY</name>
<dbReference type="OrthoDB" id="65833at2759"/>
<comment type="caution">
    <text evidence="1">The sequence shown here is derived from an EMBL/GenBank/DDBJ whole genome shotgun (WGS) entry which is preliminary data.</text>
</comment>
<dbReference type="STRING" id="1202772.A0A1V9YFK0"/>
<evidence type="ECO:0000313" key="1">
    <source>
        <dbReference type="EMBL" id="OQR84534.1"/>
    </source>
</evidence>
<keyword evidence="2" id="KW-1185">Reference proteome</keyword>
<proteinExistence type="predicted"/>
<gene>
    <name evidence="1" type="ORF">ACHHYP_13266</name>
</gene>
<protein>
    <submittedName>
        <fullName evidence="1">Uncharacterized protein</fullName>
    </submittedName>
</protein>
<dbReference type="AlphaFoldDB" id="A0A1V9YFK0"/>
<dbReference type="Proteomes" id="UP000243579">
    <property type="component" value="Unassembled WGS sequence"/>
</dbReference>
<dbReference type="EMBL" id="JNBR01001852">
    <property type="protein sequence ID" value="OQR84534.1"/>
    <property type="molecule type" value="Genomic_DNA"/>
</dbReference>
<organism evidence="1 2">
    <name type="scientific">Achlya hypogyna</name>
    <name type="common">Oomycete</name>
    <name type="synonym">Protoachlya hypogyna</name>
    <dbReference type="NCBI Taxonomy" id="1202772"/>
    <lineage>
        <taxon>Eukaryota</taxon>
        <taxon>Sar</taxon>
        <taxon>Stramenopiles</taxon>
        <taxon>Oomycota</taxon>
        <taxon>Saprolegniomycetes</taxon>
        <taxon>Saprolegniales</taxon>
        <taxon>Achlyaceae</taxon>
        <taxon>Achlya</taxon>
    </lineage>
</organism>
<dbReference type="PANTHER" id="PTHR40131">
    <property type="entry name" value="C1Q DOMAIN-CONTAINING PROTEIN"/>
    <property type="match status" value="1"/>
</dbReference>
<reference evidence="1 2" key="1">
    <citation type="journal article" date="2014" name="Genome Biol. Evol.">
        <title>The secreted proteins of Achlya hypogyna and Thraustotheca clavata identify the ancestral oomycete secretome and reveal gene acquisitions by horizontal gene transfer.</title>
        <authorList>
            <person name="Misner I."/>
            <person name="Blouin N."/>
            <person name="Leonard G."/>
            <person name="Richards T.A."/>
            <person name="Lane C.E."/>
        </authorList>
    </citation>
    <scope>NUCLEOTIDE SEQUENCE [LARGE SCALE GENOMIC DNA]</scope>
    <source>
        <strain evidence="1 2">ATCC 48635</strain>
    </source>
</reference>